<evidence type="ECO:0000313" key="3">
    <source>
        <dbReference type="Proteomes" id="UP000593573"/>
    </source>
</evidence>
<organism evidence="2 3">
    <name type="scientific">Gossypium klotzschianum</name>
    <dbReference type="NCBI Taxonomy" id="34286"/>
    <lineage>
        <taxon>Eukaryota</taxon>
        <taxon>Viridiplantae</taxon>
        <taxon>Streptophyta</taxon>
        <taxon>Embryophyta</taxon>
        <taxon>Tracheophyta</taxon>
        <taxon>Spermatophyta</taxon>
        <taxon>Magnoliopsida</taxon>
        <taxon>eudicotyledons</taxon>
        <taxon>Gunneridae</taxon>
        <taxon>Pentapetalae</taxon>
        <taxon>rosids</taxon>
        <taxon>malvids</taxon>
        <taxon>Malvales</taxon>
        <taxon>Malvaceae</taxon>
        <taxon>Malvoideae</taxon>
        <taxon>Gossypium</taxon>
    </lineage>
</organism>
<protein>
    <recommendedName>
        <fullName evidence="1">RNase H type-1 domain-containing protein</fullName>
    </recommendedName>
</protein>
<proteinExistence type="predicted"/>
<dbReference type="AlphaFoldDB" id="A0A7J8WDC1"/>
<dbReference type="InterPro" id="IPR002156">
    <property type="entry name" value="RNaseH_domain"/>
</dbReference>
<accession>A0A7J8WDC1</accession>
<comment type="caution">
    <text evidence="2">The sequence shown here is derived from an EMBL/GenBank/DDBJ whole genome shotgun (WGS) entry which is preliminary data.</text>
</comment>
<keyword evidence="3" id="KW-1185">Reference proteome</keyword>
<dbReference type="EMBL" id="JABFAB010246356">
    <property type="protein sequence ID" value="MBA0673006.1"/>
    <property type="molecule type" value="Genomic_DNA"/>
</dbReference>
<dbReference type="GO" id="GO:0004523">
    <property type="term" value="F:RNA-DNA hybrid ribonuclease activity"/>
    <property type="evidence" value="ECO:0007669"/>
    <property type="project" value="InterPro"/>
</dbReference>
<dbReference type="Proteomes" id="UP000593573">
    <property type="component" value="Unassembled WGS sequence"/>
</dbReference>
<sequence length="326" mass="36502">MKAVADFFTNLWNSWNNQNNFIFWGKKEDVRTIWERLKTLFHEFKIHILVNTLMLPITPTCKKWEKPHCSFAKINFTVTVLNEKTGYGVIVRDSDGFVLRGCGGFKDTVMDVDWVELTAFEESMKVVGGLTISKAVFEYDCASLGGSDIERPGVIQGTVHAHRMPDVGDPYHCWNSDIVACSVPNSERIVLVPPLLQQEPLVLWAFGCVVASYTIDIVGHPVVRGHQGLSRALPMPIACPDVDAPHHRSFEHYWQPRTLVVWEHRAALTPRCLNAPSATWAPDGAGMWSSIGKLGLEHHRYLGALDVHKHRAPSTTWVVVIAKASG</sequence>
<gene>
    <name evidence="2" type="ORF">Goklo_025503</name>
</gene>
<reference evidence="2 3" key="1">
    <citation type="journal article" date="2019" name="Genome Biol. Evol.">
        <title>Insights into the evolution of the New World diploid cottons (Gossypium, subgenus Houzingenia) based on genome sequencing.</title>
        <authorList>
            <person name="Grover C.E."/>
            <person name="Arick M.A. 2nd"/>
            <person name="Thrash A."/>
            <person name="Conover J.L."/>
            <person name="Sanders W.S."/>
            <person name="Peterson D.G."/>
            <person name="Frelichowski J.E."/>
            <person name="Scheffler J.A."/>
            <person name="Scheffler B.E."/>
            <person name="Wendel J.F."/>
        </authorList>
    </citation>
    <scope>NUCLEOTIDE SEQUENCE [LARGE SCALE GENOMIC DNA]</scope>
    <source>
        <strain evidence="2">57</strain>
        <tissue evidence="2">Leaf</tissue>
    </source>
</reference>
<dbReference type="GO" id="GO:0003676">
    <property type="term" value="F:nucleic acid binding"/>
    <property type="evidence" value="ECO:0007669"/>
    <property type="project" value="InterPro"/>
</dbReference>
<evidence type="ECO:0000259" key="1">
    <source>
        <dbReference type="Pfam" id="PF13456"/>
    </source>
</evidence>
<evidence type="ECO:0000313" key="2">
    <source>
        <dbReference type="EMBL" id="MBA0673006.1"/>
    </source>
</evidence>
<name>A0A7J8WDC1_9ROSI</name>
<dbReference type="OrthoDB" id="696282at2759"/>
<dbReference type="Pfam" id="PF13456">
    <property type="entry name" value="RVT_3"/>
    <property type="match status" value="1"/>
</dbReference>
<feature type="domain" description="RNase H type-1" evidence="1">
    <location>
        <begin position="80"/>
        <end position="144"/>
    </location>
</feature>